<feature type="transmembrane region" description="Helical" evidence="1">
    <location>
        <begin position="65"/>
        <end position="87"/>
    </location>
</feature>
<keyword evidence="3" id="KW-1185">Reference proteome</keyword>
<reference evidence="2" key="1">
    <citation type="journal article" date="2021" name="mSystems">
        <title>Bacteria and Archaea Synergistically Convert Glycine Betaine to Biogenic Methane in the Formosa Cold Seep of the South China Sea.</title>
        <authorList>
            <person name="Li L."/>
            <person name="Zhang W."/>
            <person name="Zhang S."/>
            <person name="Song L."/>
            <person name="Sun Q."/>
            <person name="Zhang H."/>
            <person name="Xiang H."/>
            <person name="Dong X."/>
        </authorList>
    </citation>
    <scope>NUCLEOTIDE SEQUENCE</scope>
    <source>
        <strain evidence="2">ZWT</strain>
    </source>
</reference>
<proteinExistence type="predicted"/>
<keyword evidence="1" id="KW-0812">Transmembrane</keyword>
<evidence type="ECO:0000313" key="3">
    <source>
        <dbReference type="Proteomes" id="UP001056429"/>
    </source>
</evidence>
<dbReference type="AlphaFoldDB" id="A0A9J6NYS5"/>
<comment type="caution">
    <text evidence="2">The sequence shown here is derived from an EMBL/GenBank/DDBJ whole genome shotgun (WGS) entry which is preliminary data.</text>
</comment>
<dbReference type="GO" id="GO:0015234">
    <property type="term" value="F:thiamine transmembrane transporter activity"/>
    <property type="evidence" value="ECO:0007669"/>
    <property type="project" value="InterPro"/>
</dbReference>
<dbReference type="EMBL" id="JAGSOJ010000001">
    <property type="protein sequence ID" value="MCM1988773.1"/>
    <property type="molecule type" value="Genomic_DNA"/>
</dbReference>
<feature type="transmembrane region" description="Helical" evidence="1">
    <location>
        <begin position="128"/>
        <end position="150"/>
    </location>
</feature>
<feature type="transmembrane region" description="Helical" evidence="1">
    <location>
        <begin position="170"/>
        <end position="192"/>
    </location>
</feature>
<gene>
    <name evidence="2" type="ORF">KDK92_03400</name>
</gene>
<sequence length="203" mass="22166">MNLANSLAVILTLVVLFVSFKTMRKTVFNAKSLARIGVVAAMTIVLYMIKIIPFPQGGGCSLLSILPIMILSVVFGMEEGIICAIVVASTKIIIQPPYYLMQLPLDYFGAMISVAFTPMFGTLKKNRLVAGAGIAVLLSTFFSILSGVIFFGQYAPEGMNVWAYSIMYNFLGYGVEAFLSVVVLAILPLKVFRKINNKSRVEV</sequence>
<name>A0A9J6NYS5_9CLOT</name>
<accession>A0A9J6NYS5</accession>
<organism evidence="2 3">
    <name type="scientific">Oceanirhabdus seepicola</name>
    <dbReference type="NCBI Taxonomy" id="2828781"/>
    <lineage>
        <taxon>Bacteria</taxon>
        <taxon>Bacillati</taxon>
        <taxon>Bacillota</taxon>
        <taxon>Clostridia</taxon>
        <taxon>Eubacteriales</taxon>
        <taxon>Clostridiaceae</taxon>
        <taxon>Oceanirhabdus</taxon>
    </lineage>
</organism>
<dbReference type="Gene3D" id="1.10.1760.20">
    <property type="match status" value="1"/>
</dbReference>
<dbReference type="Pfam" id="PF09515">
    <property type="entry name" value="Thia_YuaJ"/>
    <property type="match status" value="1"/>
</dbReference>
<keyword evidence="1" id="KW-1133">Transmembrane helix</keyword>
<dbReference type="GO" id="GO:0005886">
    <property type="term" value="C:plasma membrane"/>
    <property type="evidence" value="ECO:0007669"/>
    <property type="project" value="InterPro"/>
</dbReference>
<feature type="transmembrane region" description="Helical" evidence="1">
    <location>
        <begin position="34"/>
        <end position="53"/>
    </location>
</feature>
<dbReference type="RefSeq" id="WP_250857642.1">
    <property type="nucleotide sequence ID" value="NZ_JAGSOJ010000001.1"/>
</dbReference>
<reference evidence="2" key="2">
    <citation type="submission" date="2021-04" db="EMBL/GenBank/DDBJ databases">
        <authorList>
            <person name="Dong X."/>
        </authorList>
    </citation>
    <scope>NUCLEOTIDE SEQUENCE</scope>
    <source>
        <strain evidence="2">ZWT</strain>
    </source>
</reference>
<keyword evidence="1" id="KW-0472">Membrane</keyword>
<dbReference type="Proteomes" id="UP001056429">
    <property type="component" value="Unassembled WGS sequence"/>
</dbReference>
<evidence type="ECO:0000313" key="2">
    <source>
        <dbReference type="EMBL" id="MCM1988773.1"/>
    </source>
</evidence>
<evidence type="ECO:0000256" key="1">
    <source>
        <dbReference type="SAM" id="Phobius"/>
    </source>
</evidence>
<dbReference type="InterPro" id="IPR012651">
    <property type="entry name" value="Thia_Transptr_ThiT"/>
</dbReference>
<protein>
    <submittedName>
        <fullName evidence="2">Energy-coupled thiamine transporter ThiT</fullName>
    </submittedName>
</protein>